<dbReference type="AlphaFoldDB" id="A0A7W9AV91"/>
<organism evidence="1 2">
    <name type="scientific">Brucella daejeonensis</name>
    <dbReference type="NCBI Taxonomy" id="659015"/>
    <lineage>
        <taxon>Bacteria</taxon>
        <taxon>Pseudomonadati</taxon>
        <taxon>Pseudomonadota</taxon>
        <taxon>Alphaproteobacteria</taxon>
        <taxon>Hyphomicrobiales</taxon>
        <taxon>Brucellaceae</taxon>
        <taxon>Brucella/Ochrobactrum group</taxon>
        <taxon>Brucella</taxon>
    </lineage>
</organism>
<gene>
    <name evidence="1" type="ORF">FHS76_001079</name>
</gene>
<dbReference type="EMBL" id="JACIJG010000003">
    <property type="protein sequence ID" value="MBB5701230.1"/>
    <property type="molecule type" value="Genomic_DNA"/>
</dbReference>
<comment type="caution">
    <text evidence="1">The sequence shown here is derived from an EMBL/GenBank/DDBJ whole genome shotgun (WGS) entry which is preliminary data.</text>
</comment>
<name>A0A7W9AV91_9HYPH</name>
<keyword evidence="2" id="KW-1185">Reference proteome</keyword>
<sequence>MRRILPLNVDVVQLNALITGASRLREHHLWLGLDVLGGTLLDRERSLRRRLAELAEAGALTEAALLLAGQAPLGLSLVSIRQGERGWICRMRRERLPRRNFVGQHADLAAALMIACLQSLFQKSP</sequence>
<dbReference type="RefSeq" id="WP_183649063.1">
    <property type="nucleotide sequence ID" value="NZ_JACIJG010000003.1"/>
</dbReference>
<reference evidence="1 2" key="1">
    <citation type="submission" date="2020-08" db="EMBL/GenBank/DDBJ databases">
        <title>Genomic Encyclopedia of Type Strains, Phase IV (KMG-IV): sequencing the most valuable type-strain genomes for metagenomic binning, comparative biology and taxonomic classification.</title>
        <authorList>
            <person name="Goeker M."/>
        </authorList>
    </citation>
    <scope>NUCLEOTIDE SEQUENCE [LARGE SCALE GENOMIC DNA]</scope>
    <source>
        <strain evidence="1 2">DSM 26944</strain>
    </source>
</reference>
<evidence type="ECO:0000313" key="1">
    <source>
        <dbReference type="EMBL" id="MBB5701230.1"/>
    </source>
</evidence>
<accession>A0A7W9AV91</accession>
<dbReference type="Proteomes" id="UP000555546">
    <property type="component" value="Unassembled WGS sequence"/>
</dbReference>
<proteinExistence type="predicted"/>
<protein>
    <submittedName>
        <fullName evidence="1">Uncharacterized protein</fullName>
    </submittedName>
</protein>
<evidence type="ECO:0000313" key="2">
    <source>
        <dbReference type="Proteomes" id="UP000555546"/>
    </source>
</evidence>